<proteinExistence type="predicted"/>
<evidence type="ECO:0000259" key="2">
    <source>
        <dbReference type="PROSITE" id="PS00498"/>
    </source>
</evidence>
<comment type="caution">
    <text evidence="3">The sequence shown here is derived from an EMBL/GenBank/DDBJ whole genome shotgun (WGS) entry which is preliminary data.</text>
</comment>
<dbReference type="InterPro" id="IPR008922">
    <property type="entry name" value="Di-copper_centre_dom_sf"/>
</dbReference>
<dbReference type="GO" id="GO:0016491">
    <property type="term" value="F:oxidoreductase activity"/>
    <property type="evidence" value="ECO:0007669"/>
    <property type="project" value="InterPro"/>
</dbReference>
<dbReference type="InterPro" id="IPR002227">
    <property type="entry name" value="Tyrosinase_Cu-bd"/>
</dbReference>
<dbReference type="SUPFAM" id="SSF48056">
    <property type="entry name" value="Di-copper centre-containing domain"/>
    <property type="match status" value="2"/>
</dbReference>
<organism evidence="3 4">
    <name type="scientific">Chrysophaeum taylorii</name>
    <dbReference type="NCBI Taxonomy" id="2483200"/>
    <lineage>
        <taxon>Eukaryota</taxon>
        <taxon>Sar</taxon>
        <taxon>Stramenopiles</taxon>
        <taxon>Ochrophyta</taxon>
        <taxon>Pelagophyceae</taxon>
        <taxon>Pelagomonadales</taxon>
        <taxon>Pelagomonadaceae</taxon>
        <taxon>Chrysophaeum</taxon>
    </lineage>
</organism>
<evidence type="ECO:0000313" key="3">
    <source>
        <dbReference type="EMBL" id="KAJ8611564.1"/>
    </source>
</evidence>
<feature type="transmembrane region" description="Helical" evidence="1">
    <location>
        <begin position="40"/>
        <end position="58"/>
    </location>
</feature>
<reference evidence="3" key="1">
    <citation type="submission" date="2023-01" db="EMBL/GenBank/DDBJ databases">
        <title>Metagenome sequencing of chrysophaentin producing Chrysophaeum taylorii.</title>
        <authorList>
            <person name="Davison J."/>
            <person name="Bewley C."/>
        </authorList>
    </citation>
    <scope>NUCLEOTIDE SEQUENCE</scope>
    <source>
        <strain evidence="3">NIES-1699</strain>
    </source>
</reference>
<dbReference type="EMBL" id="JAQMWT010000069">
    <property type="protein sequence ID" value="KAJ8611564.1"/>
    <property type="molecule type" value="Genomic_DNA"/>
</dbReference>
<feature type="domain" description="Tyrosinase copper-binding" evidence="2">
    <location>
        <begin position="440"/>
        <end position="451"/>
    </location>
</feature>
<protein>
    <recommendedName>
        <fullName evidence="2">Tyrosinase copper-binding domain-containing protein</fullName>
    </recommendedName>
</protein>
<evidence type="ECO:0000313" key="4">
    <source>
        <dbReference type="Proteomes" id="UP001230188"/>
    </source>
</evidence>
<name>A0AAD7UMU5_9STRA</name>
<evidence type="ECO:0000256" key="1">
    <source>
        <dbReference type="SAM" id="Phobius"/>
    </source>
</evidence>
<dbReference type="Gene3D" id="1.10.1280.10">
    <property type="entry name" value="Di-copper center containing domain from catechol oxidase"/>
    <property type="match status" value="1"/>
</dbReference>
<sequence>MDEERAVLLEKKKEEKKRGVLEISSPKAVTVRKKVRVERVVGVVVVCAYVAVECLFLLPDRRRVRVVNTQYGSPPSTLEAYGLEHVAEPFATSKIIGGGRWRATRDSANATVSGRKFECRRPRGHTMLASGARVIRVSCLFVRREVRALSARDRATWVEKMRSAPLGELAELHATTVDGCSPFHGGVAFFTAHAAFTRRLDLVLGVPTPYWDFTIDAEYEDWKNSEIFGLDLFGPCDAEEGLGGAFEGTLRRANCDGPATNAACFVSDPRDADADPLVKRSCANLCGSRIYQLPRCADARQCDNETTLAGLHACAEFVLHGNLHAAIGGMWDCGFDLGDEWPALVSMAPRLLPLWQRTLRTPCPRLPPKQLLLEQGVIEIENFDIVKSDFLDASYFHVVDDDLKLKDAEDDPRFWDLLARAACAGEAKMGAMTTNAAPNDPVFWPLHPYFDRLLARTRLAGTLLDESWPDDLPCRSVDALTPFTPSDLSFPDDDDDDDHHPSYYTNRDLYRLFDPRNTDYIYDSFDAPHCAATNDAPAYTLRDTPSFRLDPTHARS</sequence>
<dbReference type="AlphaFoldDB" id="A0AAD7UMU5"/>
<gene>
    <name evidence="3" type="ORF">CTAYLR_010176</name>
</gene>
<accession>A0AAD7UMU5</accession>
<dbReference type="PROSITE" id="PS00498">
    <property type="entry name" value="TYROSINASE_2"/>
    <property type="match status" value="1"/>
</dbReference>
<keyword evidence="1" id="KW-0812">Transmembrane</keyword>
<keyword evidence="4" id="KW-1185">Reference proteome</keyword>
<dbReference type="Proteomes" id="UP001230188">
    <property type="component" value="Unassembled WGS sequence"/>
</dbReference>
<keyword evidence="1" id="KW-0472">Membrane</keyword>
<keyword evidence="1" id="KW-1133">Transmembrane helix</keyword>